<evidence type="ECO:0000313" key="8">
    <source>
        <dbReference type="EMBL" id="KAJ1922150.1"/>
    </source>
</evidence>
<gene>
    <name evidence="8" type="ORF">H4219_000012</name>
</gene>
<sequence>MLSEDSESDWDFDAPKFYNFDFPKTPGKDADKWFEQRKATPAPKRLQRHTEPDDLSSELLSDNESSEDVGDSGVYMERENSDHSSDEASSEDSESFEDQKEISGSPVSSTAEISFNIKRDSQNFDSASPPSKRQSNQCSTSGHLVTHNGHHERKKNAMVVKMLTIPKDFSFARPTESAMSRKNTKKDDHISSESAISGRISKPRHKVRSLTVPQPFRFHSTRTRALVRAAEEHAATEGSVAEKRSLAEKVKSYINHAKTASPNRPTKPRQLTRPVAPNFSTDTRIKSRINFGTTELKEANGKNTGNPRPTKTSDQQKTKLKKQPSLTIPKSPKLHKSRIRKTVEQDSNDDLHNVAFKTSKIKAQDKPLAPQQQHSHTEVKPFNFKTDSVVQRKLDRLREELDKARKEEEEKRNFKAQPMPSFSPEPVLPIKKRKTTKHTPFSLLTDLRGEEYRKRLIARIEELEERRRERARFKAQNIPASLERPFVPHPSDHPLTQVEEVIMNTELRSEDRHAWEEERMERERIRQEILMRHQKEDEMRELEELKILRQALVHKPEPIMKYKPTIIKPSDQKLTVPKTPKWHNKRKRSMARTPKSQRSKSRRLDLV</sequence>
<dbReference type="AlphaFoldDB" id="A0A9W8DXA0"/>
<protein>
    <recommendedName>
        <fullName evidence="7">TPX2 C-terminal domain-containing protein</fullName>
    </recommendedName>
</protein>
<organism evidence="8 9">
    <name type="scientific">Mycoemilia scoparia</name>
    <dbReference type="NCBI Taxonomy" id="417184"/>
    <lineage>
        <taxon>Eukaryota</taxon>
        <taxon>Fungi</taxon>
        <taxon>Fungi incertae sedis</taxon>
        <taxon>Zoopagomycota</taxon>
        <taxon>Kickxellomycotina</taxon>
        <taxon>Kickxellomycetes</taxon>
        <taxon>Kickxellales</taxon>
        <taxon>Kickxellaceae</taxon>
        <taxon>Mycoemilia</taxon>
    </lineage>
</organism>
<feature type="compositionally biased region" description="Basic and acidic residues" evidence="6">
    <location>
        <begin position="76"/>
        <end position="86"/>
    </location>
</feature>
<feature type="compositionally biased region" description="Polar residues" evidence="6">
    <location>
        <begin position="301"/>
        <end position="315"/>
    </location>
</feature>
<dbReference type="Proteomes" id="UP001150538">
    <property type="component" value="Unassembled WGS sequence"/>
</dbReference>
<evidence type="ECO:0000259" key="7">
    <source>
        <dbReference type="Pfam" id="PF06886"/>
    </source>
</evidence>
<dbReference type="EMBL" id="JANBPU010000001">
    <property type="protein sequence ID" value="KAJ1922150.1"/>
    <property type="molecule type" value="Genomic_DNA"/>
</dbReference>
<evidence type="ECO:0000313" key="9">
    <source>
        <dbReference type="Proteomes" id="UP001150538"/>
    </source>
</evidence>
<dbReference type="OrthoDB" id="1684416at2759"/>
<feature type="region of interest" description="Disordered" evidence="6">
    <location>
        <begin position="404"/>
        <end position="427"/>
    </location>
</feature>
<keyword evidence="9" id="KW-1185">Reference proteome</keyword>
<dbReference type="InterPro" id="IPR009675">
    <property type="entry name" value="TPX2_fam"/>
</dbReference>
<accession>A0A9W8DXA0</accession>
<proteinExistence type="inferred from homology"/>
<feature type="compositionally biased region" description="Basic and acidic residues" evidence="6">
    <location>
        <begin position="26"/>
        <end position="38"/>
    </location>
</feature>
<dbReference type="GO" id="GO:0060236">
    <property type="term" value="P:regulation of mitotic spindle organization"/>
    <property type="evidence" value="ECO:0007669"/>
    <property type="project" value="InterPro"/>
</dbReference>
<keyword evidence="5" id="KW-0175">Coiled coil</keyword>
<feature type="region of interest" description="Disordered" evidence="6">
    <location>
        <begin position="566"/>
        <end position="607"/>
    </location>
</feature>
<feature type="compositionally biased region" description="Acidic residues" evidence="6">
    <location>
        <begin position="1"/>
        <end position="12"/>
    </location>
</feature>
<dbReference type="GO" id="GO:0005874">
    <property type="term" value="C:microtubule"/>
    <property type="evidence" value="ECO:0007669"/>
    <property type="project" value="InterPro"/>
</dbReference>
<feature type="coiled-coil region" evidence="5">
    <location>
        <begin position="525"/>
        <end position="555"/>
    </location>
</feature>
<feature type="region of interest" description="Disordered" evidence="6">
    <location>
        <begin position="1"/>
        <end position="156"/>
    </location>
</feature>
<feature type="region of interest" description="Disordered" evidence="6">
    <location>
        <begin position="257"/>
        <end position="349"/>
    </location>
</feature>
<dbReference type="Pfam" id="PF06886">
    <property type="entry name" value="TPX2"/>
    <property type="match status" value="2"/>
</dbReference>
<feature type="compositionally biased region" description="Basic residues" evidence="6">
    <location>
        <begin position="580"/>
        <end position="601"/>
    </location>
</feature>
<dbReference type="GO" id="GO:0005819">
    <property type="term" value="C:spindle"/>
    <property type="evidence" value="ECO:0007669"/>
    <property type="project" value="InterPro"/>
</dbReference>
<comment type="similarity">
    <text evidence="2">Belongs to the TPX2 family.</text>
</comment>
<keyword evidence="3" id="KW-0963">Cytoplasm</keyword>
<dbReference type="PANTHER" id="PTHR14326">
    <property type="entry name" value="TARGETING PROTEIN FOR XKLP2"/>
    <property type="match status" value="1"/>
</dbReference>
<keyword evidence="4" id="KW-0206">Cytoskeleton</keyword>
<comment type="subcellular location">
    <subcellularLocation>
        <location evidence="1">Cytoplasm</location>
        <location evidence="1">Cytoskeleton</location>
    </subcellularLocation>
</comment>
<evidence type="ECO:0000256" key="4">
    <source>
        <dbReference type="ARBA" id="ARBA00023212"/>
    </source>
</evidence>
<evidence type="ECO:0000256" key="1">
    <source>
        <dbReference type="ARBA" id="ARBA00004245"/>
    </source>
</evidence>
<feature type="compositionally biased region" description="Polar residues" evidence="6">
    <location>
        <begin position="123"/>
        <end position="143"/>
    </location>
</feature>
<name>A0A9W8DXA0_9FUNG</name>
<feature type="compositionally biased region" description="Basic and acidic residues" evidence="6">
    <location>
        <begin position="404"/>
        <end position="413"/>
    </location>
</feature>
<feature type="domain" description="TPX2 C-terminal" evidence="7">
    <location>
        <begin position="396"/>
        <end position="437"/>
    </location>
</feature>
<evidence type="ECO:0000256" key="5">
    <source>
        <dbReference type="SAM" id="Coils"/>
    </source>
</evidence>
<dbReference type="InterPro" id="IPR027329">
    <property type="entry name" value="TPX2_C"/>
</dbReference>
<evidence type="ECO:0000256" key="3">
    <source>
        <dbReference type="ARBA" id="ARBA00022490"/>
    </source>
</evidence>
<dbReference type="PANTHER" id="PTHR14326:SF44">
    <property type="entry name" value="TARGETING PROTEIN FOR XKLP2"/>
    <property type="match status" value="1"/>
</dbReference>
<evidence type="ECO:0000256" key="2">
    <source>
        <dbReference type="ARBA" id="ARBA00005885"/>
    </source>
</evidence>
<feature type="domain" description="TPX2 C-terminal" evidence="7">
    <location>
        <begin position="504"/>
        <end position="575"/>
    </location>
</feature>
<reference evidence="8" key="1">
    <citation type="submission" date="2022-07" db="EMBL/GenBank/DDBJ databases">
        <title>Phylogenomic reconstructions and comparative analyses of Kickxellomycotina fungi.</title>
        <authorList>
            <person name="Reynolds N.K."/>
            <person name="Stajich J.E."/>
            <person name="Barry K."/>
            <person name="Grigoriev I.V."/>
            <person name="Crous P."/>
            <person name="Smith M.E."/>
        </authorList>
    </citation>
    <scope>NUCLEOTIDE SEQUENCE</scope>
    <source>
        <strain evidence="8">NBRC 100468</strain>
    </source>
</reference>
<evidence type="ECO:0000256" key="6">
    <source>
        <dbReference type="SAM" id="MobiDB-lite"/>
    </source>
</evidence>
<comment type="caution">
    <text evidence="8">The sequence shown here is derived from an EMBL/GenBank/DDBJ whole genome shotgun (WGS) entry which is preliminary data.</text>
</comment>
<feature type="region of interest" description="Disordered" evidence="6">
    <location>
        <begin position="174"/>
        <end position="196"/>
    </location>
</feature>